<dbReference type="AlphaFoldDB" id="A0A8S3I6Q6"/>
<evidence type="ECO:0000313" key="2">
    <source>
        <dbReference type="EMBL" id="CAF5194873.1"/>
    </source>
</evidence>
<name>A0A8S3I6Q6_9BILA</name>
<gene>
    <name evidence="2" type="ORF">SMN809_LOCUS73610</name>
</gene>
<feature type="region of interest" description="Disordered" evidence="1">
    <location>
        <begin position="76"/>
        <end position="121"/>
    </location>
</feature>
<protein>
    <submittedName>
        <fullName evidence="2">Uncharacterized protein</fullName>
    </submittedName>
</protein>
<dbReference type="EMBL" id="CAJOBI010328245">
    <property type="protein sequence ID" value="CAF5194873.1"/>
    <property type="molecule type" value="Genomic_DNA"/>
</dbReference>
<sequence>MSQYNDIAGSDDVISLNFETQETLTEHSYRTKQSTNRIDKSTPVKGYRNVLCLDQAKENKKPIEQVNDEEIDGMQTDAQRPASAVDTQNNPFMIRPTTLTDESRGDTSQINEEKSTPTAKSDAHVSVLDASTVVNNLHLYISPSTSLLETTNEDVQPNPANISGVDIEEKNGNDVMPLIELN</sequence>
<proteinExistence type="predicted"/>
<accession>A0A8S3I6Q6</accession>
<comment type="caution">
    <text evidence="2">The sequence shown here is derived from an EMBL/GenBank/DDBJ whole genome shotgun (WGS) entry which is preliminary data.</text>
</comment>
<feature type="non-terminal residue" evidence="2">
    <location>
        <position position="1"/>
    </location>
</feature>
<evidence type="ECO:0000256" key="1">
    <source>
        <dbReference type="SAM" id="MobiDB-lite"/>
    </source>
</evidence>
<organism evidence="2 3">
    <name type="scientific">Rotaria magnacalcarata</name>
    <dbReference type="NCBI Taxonomy" id="392030"/>
    <lineage>
        <taxon>Eukaryota</taxon>
        <taxon>Metazoa</taxon>
        <taxon>Spiralia</taxon>
        <taxon>Gnathifera</taxon>
        <taxon>Rotifera</taxon>
        <taxon>Eurotatoria</taxon>
        <taxon>Bdelloidea</taxon>
        <taxon>Philodinida</taxon>
        <taxon>Philodinidae</taxon>
        <taxon>Rotaria</taxon>
    </lineage>
</organism>
<evidence type="ECO:0000313" key="3">
    <source>
        <dbReference type="Proteomes" id="UP000676336"/>
    </source>
</evidence>
<feature type="compositionally biased region" description="Basic and acidic residues" evidence="1">
    <location>
        <begin position="101"/>
        <end position="115"/>
    </location>
</feature>
<reference evidence="2" key="1">
    <citation type="submission" date="2021-02" db="EMBL/GenBank/DDBJ databases">
        <authorList>
            <person name="Nowell W R."/>
        </authorList>
    </citation>
    <scope>NUCLEOTIDE SEQUENCE</scope>
</reference>
<dbReference type="Proteomes" id="UP000676336">
    <property type="component" value="Unassembled WGS sequence"/>
</dbReference>